<organism evidence="1 2">
    <name type="scientific">secondary endosymbiont of Heteropsylla cubana</name>
    <dbReference type="NCBI Taxonomy" id="134287"/>
    <lineage>
        <taxon>Bacteria</taxon>
        <taxon>Pseudomonadati</taxon>
        <taxon>Pseudomonadota</taxon>
        <taxon>Gammaproteobacteria</taxon>
        <taxon>Enterobacterales</taxon>
        <taxon>Enterobacteriaceae</taxon>
        <taxon>aphid secondary symbionts</taxon>
    </lineage>
</organism>
<protein>
    <submittedName>
        <fullName evidence="1">Fe2+ transport system protein B</fullName>
    </submittedName>
</protein>
<dbReference type="SUPFAM" id="SSF52540">
    <property type="entry name" value="P-loop containing nucleoside triphosphate hydrolases"/>
    <property type="match status" value="1"/>
</dbReference>
<dbReference type="EMBL" id="CP003547">
    <property type="protein sequence ID" value="AFP85517.1"/>
    <property type="molecule type" value="Genomic_DNA"/>
</dbReference>
<evidence type="ECO:0000313" key="1">
    <source>
        <dbReference type="EMBL" id="AFP85517.1"/>
    </source>
</evidence>
<dbReference type="Proteomes" id="UP000003937">
    <property type="component" value="Chromosome"/>
</dbReference>
<keyword evidence="2" id="KW-1185">Reference proteome</keyword>
<sequence>MTITGTVALLGNPSAGKTTIFDQLAEENQTSWQLG</sequence>
<gene>
    <name evidence="1" type="ORF">A35E_00206</name>
</gene>
<dbReference type="OrthoDB" id="9809127at2"/>
<accession>J3TGG2</accession>
<dbReference type="InterPro" id="IPR027417">
    <property type="entry name" value="P-loop_NTPase"/>
</dbReference>
<dbReference type="AlphaFoldDB" id="J3TGG2"/>
<dbReference type="HOGENOM" id="CLU_3367227_0_0_6"/>
<reference evidence="1 2" key="1">
    <citation type="journal article" date="2012" name="Mol. Biol. Evol.">
        <title>Genome reduction and co-evolution between the primary and secondary bacterial symbionts of psyllids.</title>
        <authorList>
            <person name="Sloan D.B."/>
            <person name="Moran N.A."/>
        </authorList>
    </citation>
    <scope>NUCLEOTIDE SEQUENCE [LARGE SCALE GENOMIC DNA]</scope>
    <source>
        <strain evidence="1">Hcub_S</strain>
    </source>
</reference>
<dbReference type="KEGG" id="sehc:A35E_00206"/>
<evidence type="ECO:0000313" key="2">
    <source>
        <dbReference type="Proteomes" id="UP000003937"/>
    </source>
</evidence>
<proteinExistence type="predicted"/>
<dbReference type="RefSeq" id="WP_014888814.1">
    <property type="nucleotide sequence ID" value="NC_018420.1"/>
</dbReference>
<name>J3TGG2_9ENTR</name>